<dbReference type="EMBL" id="JAINUL010000001">
    <property type="protein sequence ID" value="MCC0100133.1"/>
    <property type="molecule type" value="Genomic_DNA"/>
</dbReference>
<dbReference type="Proteomes" id="UP001520654">
    <property type="component" value="Unassembled WGS sequence"/>
</dbReference>
<dbReference type="RefSeq" id="WP_229343399.1">
    <property type="nucleotide sequence ID" value="NZ_JAINUL010000001.1"/>
</dbReference>
<reference evidence="1 2" key="1">
    <citation type="submission" date="2021-08" db="EMBL/GenBank/DDBJ databases">
        <title>Genomic Architecture of Streptomyces flavotricini NGL1 and Streptomyces erythrochromogenes HMS4 With Differential Plant Beneficial attributes and laccase production capabilities.</title>
        <authorList>
            <person name="Salwan R."/>
            <person name="Kaur R."/>
            <person name="Sharma V."/>
        </authorList>
    </citation>
    <scope>NUCLEOTIDE SEQUENCE [LARGE SCALE GENOMIC DNA]</scope>
    <source>
        <strain evidence="1 2">NGL1</strain>
    </source>
</reference>
<proteinExistence type="predicted"/>
<gene>
    <name evidence="1" type="ORF">K7B10_36190</name>
</gene>
<keyword evidence="2" id="KW-1185">Reference proteome</keyword>
<evidence type="ECO:0000313" key="1">
    <source>
        <dbReference type="EMBL" id="MCC0100133.1"/>
    </source>
</evidence>
<accession>A0ABS8EGR8</accession>
<evidence type="ECO:0000313" key="2">
    <source>
        <dbReference type="Proteomes" id="UP001520654"/>
    </source>
</evidence>
<comment type="caution">
    <text evidence="1">The sequence shown here is derived from an EMBL/GenBank/DDBJ whole genome shotgun (WGS) entry which is preliminary data.</text>
</comment>
<sequence length="111" mass="12023">MGGVPEGDVVRSVGRFAEGLRGRVSYHYGRTTWIRAVALDRRHPAPHLHLMYYLPIEDAYAHGINALHAGMTAIEAKRRRGAEVSGLYALVDQDPKVRHPGGGDGGGPKAI</sequence>
<protein>
    <submittedName>
        <fullName evidence="1">Uncharacterized protein</fullName>
    </submittedName>
</protein>
<organism evidence="1 2">
    <name type="scientific">Streptomyces flavotricini</name>
    <dbReference type="NCBI Taxonomy" id="66888"/>
    <lineage>
        <taxon>Bacteria</taxon>
        <taxon>Bacillati</taxon>
        <taxon>Actinomycetota</taxon>
        <taxon>Actinomycetes</taxon>
        <taxon>Kitasatosporales</taxon>
        <taxon>Streptomycetaceae</taxon>
        <taxon>Streptomyces</taxon>
    </lineage>
</organism>
<name>A0ABS8EGR8_9ACTN</name>